<evidence type="ECO:0000313" key="2">
    <source>
        <dbReference type="Proteomes" id="UP000054166"/>
    </source>
</evidence>
<keyword evidence="2" id="KW-1185">Reference proteome</keyword>
<dbReference type="OrthoDB" id="3187773at2759"/>
<reference evidence="1 2" key="1">
    <citation type="submission" date="2014-04" db="EMBL/GenBank/DDBJ databases">
        <authorList>
            <consortium name="DOE Joint Genome Institute"/>
            <person name="Kuo A."/>
            <person name="Tarkka M."/>
            <person name="Buscot F."/>
            <person name="Kohler A."/>
            <person name="Nagy L.G."/>
            <person name="Floudas D."/>
            <person name="Copeland A."/>
            <person name="Barry K.W."/>
            <person name="Cichocki N."/>
            <person name="Veneault-Fourrey C."/>
            <person name="LaButti K."/>
            <person name="Lindquist E.A."/>
            <person name="Lipzen A."/>
            <person name="Lundell T."/>
            <person name="Morin E."/>
            <person name="Murat C."/>
            <person name="Sun H."/>
            <person name="Tunlid A."/>
            <person name="Henrissat B."/>
            <person name="Grigoriev I.V."/>
            <person name="Hibbett D.S."/>
            <person name="Martin F."/>
            <person name="Nordberg H.P."/>
            <person name="Cantor M.N."/>
            <person name="Hua S.X."/>
        </authorList>
    </citation>
    <scope>NUCLEOTIDE SEQUENCE [LARGE SCALE GENOMIC DNA]</scope>
    <source>
        <strain evidence="1 2">F 1598</strain>
    </source>
</reference>
<accession>A0A0C3GGA5</accession>
<dbReference type="Proteomes" id="UP000054166">
    <property type="component" value="Unassembled WGS sequence"/>
</dbReference>
<feature type="non-terminal residue" evidence="1">
    <location>
        <position position="1"/>
    </location>
</feature>
<feature type="non-terminal residue" evidence="1">
    <location>
        <position position="57"/>
    </location>
</feature>
<dbReference type="STRING" id="765440.A0A0C3GGA5"/>
<sequence>FLFFSFKFRDHKYSCAIVHWLTPLDQPDEDTGMWVVQPEFEGNGRCTLSIIHLDCVV</sequence>
<dbReference type="EMBL" id="KN832974">
    <property type="protein sequence ID" value="KIM89666.1"/>
    <property type="molecule type" value="Genomic_DNA"/>
</dbReference>
<name>A0A0C3GGA5_PILCF</name>
<dbReference type="AlphaFoldDB" id="A0A0C3GGA5"/>
<organism evidence="1 2">
    <name type="scientific">Piloderma croceum (strain F 1598)</name>
    <dbReference type="NCBI Taxonomy" id="765440"/>
    <lineage>
        <taxon>Eukaryota</taxon>
        <taxon>Fungi</taxon>
        <taxon>Dikarya</taxon>
        <taxon>Basidiomycota</taxon>
        <taxon>Agaricomycotina</taxon>
        <taxon>Agaricomycetes</taxon>
        <taxon>Agaricomycetidae</taxon>
        <taxon>Atheliales</taxon>
        <taxon>Atheliaceae</taxon>
        <taxon>Piloderma</taxon>
    </lineage>
</organism>
<protein>
    <submittedName>
        <fullName evidence="1">Uncharacterized protein</fullName>
    </submittedName>
</protein>
<dbReference type="InParanoid" id="A0A0C3GGA5"/>
<evidence type="ECO:0000313" key="1">
    <source>
        <dbReference type="EMBL" id="KIM89666.1"/>
    </source>
</evidence>
<gene>
    <name evidence="1" type="ORF">PILCRDRAFT_51604</name>
</gene>
<reference evidence="2" key="2">
    <citation type="submission" date="2015-01" db="EMBL/GenBank/DDBJ databases">
        <title>Evolutionary Origins and Diversification of the Mycorrhizal Mutualists.</title>
        <authorList>
            <consortium name="DOE Joint Genome Institute"/>
            <consortium name="Mycorrhizal Genomics Consortium"/>
            <person name="Kohler A."/>
            <person name="Kuo A."/>
            <person name="Nagy L.G."/>
            <person name="Floudas D."/>
            <person name="Copeland A."/>
            <person name="Barry K.W."/>
            <person name="Cichocki N."/>
            <person name="Veneault-Fourrey C."/>
            <person name="LaButti K."/>
            <person name="Lindquist E.A."/>
            <person name="Lipzen A."/>
            <person name="Lundell T."/>
            <person name="Morin E."/>
            <person name="Murat C."/>
            <person name="Riley R."/>
            <person name="Ohm R."/>
            <person name="Sun H."/>
            <person name="Tunlid A."/>
            <person name="Henrissat B."/>
            <person name="Grigoriev I.V."/>
            <person name="Hibbett D.S."/>
            <person name="Martin F."/>
        </authorList>
    </citation>
    <scope>NUCLEOTIDE SEQUENCE [LARGE SCALE GENOMIC DNA]</scope>
    <source>
        <strain evidence="2">F 1598</strain>
    </source>
</reference>
<proteinExistence type="predicted"/>
<dbReference type="HOGENOM" id="CLU_3002131_0_0_1"/>